<dbReference type="PANTHER" id="PTHR11085">
    <property type="entry name" value="NAD-DEPENDENT PROTEIN DEACYLASE SIRTUIN-5, MITOCHONDRIAL-RELATED"/>
    <property type="match status" value="1"/>
</dbReference>
<evidence type="ECO:0000259" key="5">
    <source>
        <dbReference type="PROSITE" id="PS50305"/>
    </source>
</evidence>
<comment type="function">
    <text evidence="3">NAD-dependent lysine deacetylase and desuccinylase that specifically removes acetyl and succinyl groups on target proteins. Modulates the activities of several proteins which are inactive in their acylated form.</text>
</comment>
<dbReference type="PROSITE" id="PS50305">
    <property type="entry name" value="SIRTUIN"/>
    <property type="match status" value="1"/>
</dbReference>
<dbReference type="GO" id="GO:0036054">
    <property type="term" value="F:protein-malonyllysine demalonylase activity"/>
    <property type="evidence" value="ECO:0007669"/>
    <property type="project" value="InterPro"/>
</dbReference>
<evidence type="ECO:0000256" key="2">
    <source>
        <dbReference type="ARBA" id="ARBA00023027"/>
    </source>
</evidence>
<comment type="catalytic activity">
    <reaction evidence="3">
        <text>N(6)-succinyl-L-lysyl-[protein] + NAD(+) + H2O = 2''-O-succinyl-ADP-D-ribose + nicotinamide + L-lysyl-[protein]</text>
        <dbReference type="Rhea" id="RHEA:47668"/>
        <dbReference type="Rhea" id="RHEA-COMP:9752"/>
        <dbReference type="Rhea" id="RHEA-COMP:11877"/>
        <dbReference type="ChEBI" id="CHEBI:15377"/>
        <dbReference type="ChEBI" id="CHEBI:17154"/>
        <dbReference type="ChEBI" id="CHEBI:29969"/>
        <dbReference type="ChEBI" id="CHEBI:57540"/>
        <dbReference type="ChEBI" id="CHEBI:87830"/>
        <dbReference type="ChEBI" id="CHEBI:87832"/>
    </reaction>
</comment>
<keyword evidence="2 3" id="KW-0520">NAD</keyword>
<sequence>MTEFDSNVLGPDSALPSSLVEAARAAVRVEVFTGAGMSADSGLDTFRDAQTGLWSKVDPQALASLDSWTRDPDPMWAWYLWRATLARRAAPNAGHEAIARWGAADSGTDVHVTTQNIDDLHERGGSEEVAHLHGSLFDFRCTICEKPAAVPEFPEEPVERLAPPACSLCGNPVRPGVVWFGEALPVKDWERAEEAMRGADLVVIVGTSGVVTPAANLPLIALERGVPILEISPDDTGLTSVSTWSWRTTAAKGLPTLVSAAAD</sequence>
<organism evidence="6 7">
    <name type="scientific">Dietzia timorensis</name>
    <dbReference type="NCBI Taxonomy" id="499555"/>
    <lineage>
        <taxon>Bacteria</taxon>
        <taxon>Bacillati</taxon>
        <taxon>Actinomycetota</taxon>
        <taxon>Actinomycetes</taxon>
        <taxon>Mycobacteriales</taxon>
        <taxon>Dietziaceae</taxon>
        <taxon>Dietzia</taxon>
    </lineage>
</organism>
<dbReference type="InterPro" id="IPR029035">
    <property type="entry name" value="DHS-like_NAD/FAD-binding_dom"/>
</dbReference>
<dbReference type="InterPro" id="IPR050134">
    <property type="entry name" value="NAD-dep_sirtuin_deacylases"/>
</dbReference>
<accession>A0A921F4P7</accession>
<comment type="subcellular location">
    <subcellularLocation>
        <location evidence="3">Cytoplasm</location>
    </subcellularLocation>
</comment>
<feature type="binding site" evidence="3 4">
    <location>
        <position position="144"/>
    </location>
    <ligand>
        <name>Zn(2+)</name>
        <dbReference type="ChEBI" id="CHEBI:29105"/>
    </ligand>
</feature>
<feature type="binding site" evidence="3">
    <location>
        <position position="79"/>
    </location>
    <ligand>
        <name>substrate</name>
    </ligand>
</feature>
<comment type="catalytic activity">
    <reaction evidence="3">
        <text>N(6)-acetyl-L-lysyl-[protein] + NAD(+) + H2O = 2''-O-acetyl-ADP-D-ribose + nicotinamide + L-lysyl-[protein]</text>
        <dbReference type="Rhea" id="RHEA:43636"/>
        <dbReference type="Rhea" id="RHEA-COMP:9752"/>
        <dbReference type="Rhea" id="RHEA-COMP:10731"/>
        <dbReference type="ChEBI" id="CHEBI:15377"/>
        <dbReference type="ChEBI" id="CHEBI:17154"/>
        <dbReference type="ChEBI" id="CHEBI:29969"/>
        <dbReference type="ChEBI" id="CHEBI:57540"/>
        <dbReference type="ChEBI" id="CHEBI:61930"/>
        <dbReference type="ChEBI" id="CHEBI:83767"/>
        <dbReference type="EC" id="2.3.1.286"/>
    </reaction>
</comment>
<keyword evidence="3" id="KW-0963">Cytoplasm</keyword>
<keyword evidence="3 4" id="KW-0862">Zinc</keyword>
<feature type="binding site" evidence="3">
    <location>
        <position position="82"/>
    </location>
    <ligand>
        <name>substrate</name>
    </ligand>
</feature>
<feature type="binding site" evidence="3">
    <location>
        <begin position="115"/>
        <end position="118"/>
    </location>
    <ligand>
        <name>NAD(+)</name>
        <dbReference type="ChEBI" id="CHEBI:57540"/>
    </ligand>
</feature>
<dbReference type="PANTHER" id="PTHR11085:SF4">
    <property type="entry name" value="NAD-DEPENDENT PROTEIN DEACYLASE"/>
    <property type="match status" value="1"/>
</dbReference>
<dbReference type="GO" id="GO:0070403">
    <property type="term" value="F:NAD+ binding"/>
    <property type="evidence" value="ECO:0007669"/>
    <property type="project" value="UniProtKB-UniRule"/>
</dbReference>
<protein>
    <recommendedName>
        <fullName evidence="3">NAD-dependent protein deacylase</fullName>
        <ecNumber evidence="3">2.3.1.286</ecNumber>
    </recommendedName>
    <alternativeName>
        <fullName evidence="3">Regulatory protein SIR2 homolog</fullName>
    </alternativeName>
</protein>
<evidence type="ECO:0000256" key="3">
    <source>
        <dbReference type="HAMAP-Rule" id="MF_01121"/>
    </source>
</evidence>
<comment type="caution">
    <text evidence="3">Lacks conserved residue(s) required for the propagation of feature annotation.</text>
</comment>
<dbReference type="RefSeq" id="WP_303910813.1">
    <property type="nucleotide sequence ID" value="NZ_DYXM01000060.1"/>
</dbReference>
<dbReference type="Proteomes" id="UP000776650">
    <property type="component" value="Unassembled WGS sequence"/>
</dbReference>
<dbReference type="Gene3D" id="3.30.1600.10">
    <property type="entry name" value="SIR2/SIRT2 'Small Domain"/>
    <property type="match status" value="1"/>
</dbReference>
<dbReference type="GO" id="GO:0017136">
    <property type="term" value="F:histone deacetylase activity, NAD-dependent"/>
    <property type="evidence" value="ECO:0007669"/>
    <property type="project" value="TreeGrafter"/>
</dbReference>
<evidence type="ECO:0000313" key="6">
    <source>
        <dbReference type="EMBL" id="HJE90044.1"/>
    </source>
</evidence>
<dbReference type="GO" id="GO:0036055">
    <property type="term" value="F:protein-succinyllysine desuccinylase activity"/>
    <property type="evidence" value="ECO:0007669"/>
    <property type="project" value="UniProtKB-UniRule"/>
</dbReference>
<feature type="binding site" evidence="3 4">
    <location>
        <position position="169"/>
    </location>
    <ligand>
        <name>Zn(2+)</name>
        <dbReference type="ChEBI" id="CHEBI:29105"/>
    </ligand>
</feature>
<feature type="domain" description="Deacetylase sirtuin-type" evidence="5">
    <location>
        <begin position="9"/>
        <end position="263"/>
    </location>
</feature>
<dbReference type="HAMAP" id="MF_01121">
    <property type="entry name" value="Sirtuin_ClassIII"/>
    <property type="match status" value="1"/>
</dbReference>
<feature type="binding site" evidence="3">
    <location>
        <begin position="206"/>
        <end position="208"/>
    </location>
    <ligand>
        <name>NAD(+)</name>
        <dbReference type="ChEBI" id="CHEBI:57540"/>
    </ligand>
</feature>
<comment type="similarity">
    <text evidence="3">Belongs to the sirtuin family. Class III subfamily.</text>
</comment>
<evidence type="ECO:0000256" key="4">
    <source>
        <dbReference type="PROSITE-ProRule" id="PRU00236"/>
    </source>
</evidence>
<keyword evidence="3 4" id="KW-0479">Metal-binding</keyword>
<name>A0A921F4P7_9ACTN</name>
<dbReference type="CDD" id="cd01412">
    <property type="entry name" value="SIRT5_Af1_CobB"/>
    <property type="match status" value="1"/>
</dbReference>
<dbReference type="InterPro" id="IPR027546">
    <property type="entry name" value="Sirtuin_class_III"/>
</dbReference>
<feature type="active site" description="Proton acceptor" evidence="3 4">
    <location>
        <position position="133"/>
    </location>
</feature>
<comment type="domain">
    <text evidence="3">2 residues (Tyr-79 and Arg-82) present in a large hydrophobic pocket are probably involved in substrate specificity. They are important for desuccinylation activity, but dispensable for deacetylation activity.</text>
</comment>
<dbReference type="NCBIfam" id="NF001753">
    <property type="entry name" value="PRK00481.1-3"/>
    <property type="match status" value="1"/>
</dbReference>
<dbReference type="Pfam" id="PF02146">
    <property type="entry name" value="SIR2"/>
    <property type="match status" value="1"/>
</dbReference>
<feature type="binding site" evidence="3 4">
    <location>
        <position position="141"/>
    </location>
    <ligand>
        <name>Zn(2+)</name>
        <dbReference type="ChEBI" id="CHEBI:29105"/>
    </ligand>
</feature>
<dbReference type="InterPro" id="IPR003000">
    <property type="entry name" value="Sirtuin"/>
</dbReference>
<dbReference type="AlphaFoldDB" id="A0A921F4P7"/>
<evidence type="ECO:0000313" key="7">
    <source>
        <dbReference type="Proteomes" id="UP000776650"/>
    </source>
</evidence>
<keyword evidence="1" id="KW-0808">Transferase</keyword>
<dbReference type="EMBL" id="DYXM01000060">
    <property type="protein sequence ID" value="HJE90044.1"/>
    <property type="molecule type" value="Genomic_DNA"/>
</dbReference>
<dbReference type="GO" id="GO:0005737">
    <property type="term" value="C:cytoplasm"/>
    <property type="evidence" value="ECO:0007669"/>
    <property type="project" value="UniProtKB-SubCell"/>
</dbReference>
<proteinExistence type="inferred from homology"/>
<evidence type="ECO:0000256" key="1">
    <source>
        <dbReference type="ARBA" id="ARBA00022679"/>
    </source>
</evidence>
<dbReference type="SUPFAM" id="SSF52467">
    <property type="entry name" value="DHS-like NAD/FAD-binding domain"/>
    <property type="match status" value="1"/>
</dbReference>
<comment type="cofactor">
    <cofactor evidence="3">
        <name>Zn(2+)</name>
        <dbReference type="ChEBI" id="CHEBI:29105"/>
    </cofactor>
    <text evidence="3">Binds 1 zinc ion per subunit.</text>
</comment>
<reference evidence="6" key="1">
    <citation type="journal article" date="2021" name="PeerJ">
        <title>Extensive microbial diversity within the chicken gut microbiome revealed by metagenomics and culture.</title>
        <authorList>
            <person name="Gilroy R."/>
            <person name="Ravi A."/>
            <person name="Getino M."/>
            <person name="Pursley I."/>
            <person name="Horton D.L."/>
            <person name="Alikhan N.F."/>
            <person name="Baker D."/>
            <person name="Gharbi K."/>
            <person name="Hall N."/>
            <person name="Watson M."/>
            <person name="Adriaenssens E.M."/>
            <person name="Foster-Nyarko E."/>
            <person name="Jarju S."/>
            <person name="Secka A."/>
            <person name="Antonio M."/>
            <person name="Oren A."/>
            <person name="Chaudhuri R.R."/>
            <person name="La Ragione R."/>
            <person name="Hildebrand F."/>
            <person name="Pallen M.J."/>
        </authorList>
    </citation>
    <scope>NUCLEOTIDE SEQUENCE</scope>
    <source>
        <strain evidence="6">ChiGjej1B1-18357</strain>
    </source>
</reference>
<dbReference type="GO" id="GO:0008270">
    <property type="term" value="F:zinc ion binding"/>
    <property type="evidence" value="ECO:0007669"/>
    <property type="project" value="UniProtKB-UniRule"/>
</dbReference>
<dbReference type="InterPro" id="IPR026591">
    <property type="entry name" value="Sirtuin_cat_small_dom_sf"/>
</dbReference>
<feature type="binding site" evidence="3">
    <location>
        <position position="250"/>
    </location>
    <ligand>
        <name>NAD(+)</name>
        <dbReference type="ChEBI" id="CHEBI:57540"/>
    </ligand>
</feature>
<feature type="binding site" evidence="3 4">
    <location>
        <position position="166"/>
    </location>
    <ligand>
        <name>Zn(2+)</name>
        <dbReference type="ChEBI" id="CHEBI:29105"/>
    </ligand>
</feature>
<gene>
    <name evidence="3" type="primary">cobB</name>
    <name evidence="6" type="ORF">K8V11_03410</name>
</gene>
<comment type="caution">
    <text evidence="6">The sequence shown here is derived from an EMBL/GenBank/DDBJ whole genome shotgun (WGS) entry which is preliminary data.</text>
</comment>
<reference evidence="6" key="2">
    <citation type="submission" date="2021-09" db="EMBL/GenBank/DDBJ databases">
        <authorList>
            <person name="Gilroy R."/>
        </authorList>
    </citation>
    <scope>NUCLEOTIDE SEQUENCE</scope>
    <source>
        <strain evidence="6">ChiGjej1B1-18357</strain>
    </source>
</reference>
<dbReference type="EC" id="2.3.1.286" evidence="3"/>
<dbReference type="InterPro" id="IPR026590">
    <property type="entry name" value="Ssirtuin_cat_dom"/>
</dbReference>
<dbReference type="Gene3D" id="3.40.50.1220">
    <property type="entry name" value="TPP-binding domain"/>
    <property type="match status" value="1"/>
</dbReference>